<evidence type="ECO:0000313" key="6">
    <source>
        <dbReference type="EMBL" id="GJQ11339.1"/>
    </source>
</evidence>
<dbReference type="CDD" id="cd00685">
    <property type="entry name" value="Trans_IPPS_HT"/>
    <property type="match status" value="1"/>
</dbReference>
<dbReference type="PROSITE" id="PS00723">
    <property type="entry name" value="POLYPRENYL_SYNTHASE_1"/>
    <property type="match status" value="1"/>
</dbReference>
<comment type="similarity">
    <text evidence="5">Belongs to the FPP/GGPP synthase family.</text>
</comment>
<dbReference type="GO" id="GO:0004337">
    <property type="term" value="F:(2E,6E)-farnesyl diphosphate synthase activity"/>
    <property type="evidence" value="ECO:0007669"/>
    <property type="project" value="TreeGrafter"/>
</dbReference>
<evidence type="ECO:0000256" key="3">
    <source>
        <dbReference type="ARBA" id="ARBA00022723"/>
    </source>
</evidence>
<dbReference type="EMBL" id="BQMJ01000023">
    <property type="protein sequence ID" value="GJQ11339.1"/>
    <property type="molecule type" value="Genomic_DNA"/>
</dbReference>
<dbReference type="Proteomes" id="UP001061958">
    <property type="component" value="Unassembled WGS sequence"/>
</dbReference>
<dbReference type="GO" id="GO:0045337">
    <property type="term" value="P:farnesyl diphosphate biosynthetic process"/>
    <property type="evidence" value="ECO:0007669"/>
    <property type="project" value="TreeGrafter"/>
</dbReference>
<dbReference type="PANTHER" id="PTHR11525">
    <property type="entry name" value="FARNESYL-PYROPHOSPHATE SYNTHETASE"/>
    <property type="match status" value="1"/>
</dbReference>
<evidence type="ECO:0008006" key="8">
    <source>
        <dbReference type="Google" id="ProtNLM"/>
    </source>
</evidence>
<reference evidence="6" key="2">
    <citation type="submission" date="2022-01" db="EMBL/GenBank/DDBJ databases">
        <authorList>
            <person name="Hirooka S."/>
            <person name="Miyagishima S.Y."/>
        </authorList>
    </citation>
    <scope>NUCLEOTIDE SEQUENCE</scope>
    <source>
        <strain evidence="6">NBRC 102759</strain>
    </source>
</reference>
<keyword evidence="4" id="KW-0460">Magnesium</keyword>
<evidence type="ECO:0000256" key="5">
    <source>
        <dbReference type="RuleBase" id="RU004466"/>
    </source>
</evidence>
<sequence>MNMSLASLFDAEGSVRKEEFIRVYEEIVEEELKEIGTSYKIPSFALEQIKFCASYNVPHGKLQRGTAVVDCYCAFANLEIEAIPEVDLRLACILGWCVEWLQAFFLVVDDIMDSSQTRRGQKCYYLLPKVGMNAINDAMILQSFIYRLLYKYFHDSECYVKLVDIFQQVTFITELGQLLDTGSQNATEDSFSLFTKENLERIYDYKTGNYTFYLPFALGLILARKDEGDTLKRVYSLCMELGKYFQAQDDFLDCFGDPEVTGKIGTDIEDNKCSWLIVNALALCSTDQMQTLKQCYGKRDSSCVEQVKNIYRKLGLVQLFEEFESSMYTTIRDQITLLDNNISKAPFLRVLDSLYRRKK</sequence>
<keyword evidence="7" id="KW-1185">Reference proteome</keyword>
<protein>
    <recommendedName>
        <fullName evidence="8">Farnesyl pyrophosphate synthase</fullName>
    </recommendedName>
</protein>
<dbReference type="SFLD" id="SFLDG01017">
    <property type="entry name" value="Polyprenyl_Transferase_Like"/>
    <property type="match status" value="1"/>
</dbReference>
<dbReference type="OrthoDB" id="10257492at2759"/>
<dbReference type="SFLD" id="SFLDS00005">
    <property type="entry name" value="Isoprenoid_Synthase_Type_I"/>
    <property type="match status" value="1"/>
</dbReference>
<reference evidence="6" key="1">
    <citation type="journal article" date="2022" name="Proc. Natl. Acad. Sci. U.S.A.">
        <title>Life cycle and functional genomics of the unicellular red alga Galdieria for elucidating algal and plant evolution and industrial use.</title>
        <authorList>
            <person name="Hirooka S."/>
            <person name="Itabashi T."/>
            <person name="Ichinose T.M."/>
            <person name="Onuma R."/>
            <person name="Fujiwara T."/>
            <person name="Yamashita S."/>
            <person name="Jong L.W."/>
            <person name="Tomita R."/>
            <person name="Iwane A.H."/>
            <person name="Miyagishima S.Y."/>
        </authorList>
    </citation>
    <scope>NUCLEOTIDE SEQUENCE</scope>
    <source>
        <strain evidence="6">NBRC 102759</strain>
    </source>
</reference>
<dbReference type="SUPFAM" id="SSF48576">
    <property type="entry name" value="Terpenoid synthases"/>
    <property type="match status" value="1"/>
</dbReference>
<keyword evidence="3" id="KW-0479">Metal-binding</keyword>
<dbReference type="PANTHER" id="PTHR11525:SF0">
    <property type="entry name" value="FARNESYL PYROPHOSPHATE SYNTHASE"/>
    <property type="match status" value="1"/>
</dbReference>
<dbReference type="AlphaFoldDB" id="A0A9C7PVT1"/>
<dbReference type="GO" id="GO:0004161">
    <property type="term" value="F:dimethylallyltranstransferase activity"/>
    <property type="evidence" value="ECO:0007669"/>
    <property type="project" value="TreeGrafter"/>
</dbReference>
<name>A0A9C7PVT1_9RHOD</name>
<dbReference type="GO" id="GO:0046872">
    <property type="term" value="F:metal ion binding"/>
    <property type="evidence" value="ECO:0007669"/>
    <property type="project" value="UniProtKB-KW"/>
</dbReference>
<comment type="cofactor">
    <cofactor evidence="1">
        <name>Mg(2+)</name>
        <dbReference type="ChEBI" id="CHEBI:18420"/>
    </cofactor>
</comment>
<dbReference type="Gene3D" id="1.10.600.10">
    <property type="entry name" value="Farnesyl Diphosphate Synthase"/>
    <property type="match status" value="1"/>
</dbReference>
<evidence type="ECO:0000256" key="1">
    <source>
        <dbReference type="ARBA" id="ARBA00001946"/>
    </source>
</evidence>
<evidence type="ECO:0000313" key="7">
    <source>
        <dbReference type="Proteomes" id="UP001061958"/>
    </source>
</evidence>
<evidence type="ECO:0000256" key="4">
    <source>
        <dbReference type="ARBA" id="ARBA00022842"/>
    </source>
</evidence>
<dbReference type="InterPro" id="IPR039702">
    <property type="entry name" value="FPS1-like"/>
</dbReference>
<organism evidence="6 7">
    <name type="scientific">Galdieria partita</name>
    <dbReference type="NCBI Taxonomy" id="83374"/>
    <lineage>
        <taxon>Eukaryota</taxon>
        <taxon>Rhodophyta</taxon>
        <taxon>Bangiophyceae</taxon>
        <taxon>Galdieriales</taxon>
        <taxon>Galdieriaceae</taxon>
        <taxon>Galdieria</taxon>
    </lineage>
</organism>
<dbReference type="GO" id="GO:0005737">
    <property type="term" value="C:cytoplasm"/>
    <property type="evidence" value="ECO:0007669"/>
    <property type="project" value="TreeGrafter"/>
</dbReference>
<keyword evidence="2 5" id="KW-0808">Transferase</keyword>
<accession>A0A9C7PVT1</accession>
<dbReference type="Pfam" id="PF00348">
    <property type="entry name" value="polyprenyl_synt"/>
    <property type="match status" value="1"/>
</dbReference>
<dbReference type="InterPro" id="IPR033749">
    <property type="entry name" value="Polyprenyl_synt_CS"/>
</dbReference>
<proteinExistence type="inferred from homology"/>
<gene>
    <name evidence="6" type="ORF">GpartN1_g3130.t1</name>
</gene>
<dbReference type="InterPro" id="IPR000092">
    <property type="entry name" value="Polyprenyl_synt"/>
</dbReference>
<comment type="caution">
    <text evidence="6">The sequence shown here is derived from an EMBL/GenBank/DDBJ whole genome shotgun (WGS) entry which is preliminary data.</text>
</comment>
<dbReference type="InterPro" id="IPR008949">
    <property type="entry name" value="Isoprenoid_synthase_dom_sf"/>
</dbReference>
<evidence type="ECO:0000256" key="2">
    <source>
        <dbReference type="ARBA" id="ARBA00022679"/>
    </source>
</evidence>